<sequence>MKLLNILGYIAVTTVKSVRTSKSNSALRLRFIRGPTPEEESLTTNTKESLGSLRLAMYNFDLRLVVPVFLNLALCLVQQHEGKPWLPSLPNLNLNWKIWFFSFVILTVVLITSVTLPLSVTAERIRVQIGDFSFFLAITLLGSVFLPQPLFWFWYIIILCISPWHGFLSGLLVLFLFSIWNILRSIPVLIIACVVQKHQQDERETDPPPPPHQALVVADDIEIAGNPILPEQPPSPIQVVVVDDDIEIGGNPILPEQPPSEPNTAVVS</sequence>
<organism evidence="1 2">
    <name type="scientific">Rhododendron molle</name>
    <name type="common">Chinese azalea</name>
    <name type="synonym">Azalea mollis</name>
    <dbReference type="NCBI Taxonomy" id="49168"/>
    <lineage>
        <taxon>Eukaryota</taxon>
        <taxon>Viridiplantae</taxon>
        <taxon>Streptophyta</taxon>
        <taxon>Embryophyta</taxon>
        <taxon>Tracheophyta</taxon>
        <taxon>Spermatophyta</taxon>
        <taxon>Magnoliopsida</taxon>
        <taxon>eudicotyledons</taxon>
        <taxon>Gunneridae</taxon>
        <taxon>Pentapetalae</taxon>
        <taxon>asterids</taxon>
        <taxon>Ericales</taxon>
        <taxon>Ericaceae</taxon>
        <taxon>Ericoideae</taxon>
        <taxon>Rhodoreae</taxon>
        <taxon>Rhododendron</taxon>
    </lineage>
</organism>
<reference evidence="1" key="1">
    <citation type="submission" date="2022-02" db="EMBL/GenBank/DDBJ databases">
        <title>Plant Genome Project.</title>
        <authorList>
            <person name="Zhang R.-G."/>
        </authorList>
    </citation>
    <scope>NUCLEOTIDE SEQUENCE</scope>
    <source>
        <strain evidence="1">AT1</strain>
    </source>
</reference>
<keyword evidence="2" id="KW-1185">Reference proteome</keyword>
<dbReference type="EMBL" id="CM046392">
    <property type="protein sequence ID" value="KAI8553884.1"/>
    <property type="molecule type" value="Genomic_DNA"/>
</dbReference>
<proteinExistence type="predicted"/>
<evidence type="ECO:0000313" key="2">
    <source>
        <dbReference type="Proteomes" id="UP001062846"/>
    </source>
</evidence>
<dbReference type="Proteomes" id="UP001062846">
    <property type="component" value="Chromosome 5"/>
</dbReference>
<name>A0ACC0NM57_RHOML</name>
<evidence type="ECO:0000313" key="1">
    <source>
        <dbReference type="EMBL" id="KAI8553884.1"/>
    </source>
</evidence>
<accession>A0ACC0NM57</accession>
<protein>
    <submittedName>
        <fullName evidence="1">Uncharacterized protein</fullName>
    </submittedName>
</protein>
<gene>
    <name evidence="1" type="ORF">RHMOL_Rhmol05G0050900</name>
</gene>
<comment type="caution">
    <text evidence="1">The sequence shown here is derived from an EMBL/GenBank/DDBJ whole genome shotgun (WGS) entry which is preliminary data.</text>
</comment>